<evidence type="ECO:0000256" key="5">
    <source>
        <dbReference type="ARBA" id="ARBA00012655"/>
    </source>
</evidence>
<accession>A0A2G5B941</accession>
<comment type="cofactor">
    <cofactor evidence="1">
        <name>dipyrromethane</name>
        <dbReference type="ChEBI" id="CHEBI:60342"/>
    </cofactor>
</comment>
<evidence type="ECO:0000256" key="7">
    <source>
        <dbReference type="ARBA" id="ARBA00023133"/>
    </source>
</evidence>
<dbReference type="InterPro" id="IPR022417">
    <property type="entry name" value="Porphobilin_deaminase_N"/>
</dbReference>
<evidence type="ECO:0000256" key="1">
    <source>
        <dbReference type="ARBA" id="ARBA00001916"/>
    </source>
</evidence>
<dbReference type="Pfam" id="PF01379">
    <property type="entry name" value="Porphobil_deam"/>
    <property type="match status" value="1"/>
</dbReference>
<dbReference type="PANTHER" id="PTHR11557">
    <property type="entry name" value="PORPHOBILINOGEN DEAMINASE"/>
    <property type="match status" value="1"/>
</dbReference>
<name>A0A2G5B941_COERN</name>
<dbReference type="AlphaFoldDB" id="A0A2G5B941"/>
<evidence type="ECO:0000313" key="13">
    <source>
        <dbReference type="EMBL" id="PIA15524.1"/>
    </source>
</evidence>
<comment type="pathway">
    <text evidence="3">Porphyrin-containing compound metabolism; protoporphyrin-IX biosynthesis; coproporphyrinogen-III from 5-aminolevulinate: step 2/4.</text>
</comment>
<dbReference type="InterPro" id="IPR000860">
    <property type="entry name" value="HemC"/>
</dbReference>
<dbReference type="FunFam" id="3.40.190.10:FF:000004">
    <property type="entry name" value="Porphobilinogen deaminase"/>
    <property type="match status" value="1"/>
</dbReference>
<dbReference type="PIRSF" id="PIRSF001438">
    <property type="entry name" value="4pyrrol_synth_OHMeBilane_synth"/>
    <property type="match status" value="1"/>
</dbReference>
<dbReference type="InterPro" id="IPR022419">
    <property type="entry name" value="Porphobilin_deaminase_cofac_BS"/>
</dbReference>
<dbReference type="GO" id="GO:0006782">
    <property type="term" value="P:protoporphyrinogen IX biosynthetic process"/>
    <property type="evidence" value="ECO:0007669"/>
    <property type="project" value="UniProtKB-UniPathway"/>
</dbReference>
<sequence>MQEATAVKDIGTGELRVGSRDSTLALIQTQLVINQLQQAYPKLKIKLETMKTIGDKIQDVTMNKIGDKGLFTKELEIALASNAVDLVVHSLKDMPAELPENMMLAAITVREDPRDAVVMAPRHADKRDLAELPPNSTVGTGSVRRVAQLQRQYPHLKFQDIRGNLTPRLRKLDAEDSTYDAIVLAYAGLHRQGLGERIVQKLDAVLPAVGQGSLGIEVRCNDQRTRALVACLNDATSRLECIAERQLMRVLEGGCSVPIGVKSRWEGNQLYLRAIVAAPGGEKLVEAETNDYVDGPEAEQRAAALGVRLAEMMRERGADEILNTITA</sequence>
<dbReference type="NCBIfam" id="TIGR00212">
    <property type="entry name" value="hemC"/>
    <property type="match status" value="1"/>
</dbReference>
<evidence type="ECO:0000259" key="12">
    <source>
        <dbReference type="Pfam" id="PF03900"/>
    </source>
</evidence>
<keyword evidence="14" id="KW-1185">Reference proteome</keyword>
<proteinExistence type="inferred from homology"/>
<evidence type="ECO:0000259" key="11">
    <source>
        <dbReference type="Pfam" id="PF01379"/>
    </source>
</evidence>
<dbReference type="UniPathway" id="UPA00251">
    <property type="reaction ID" value="UER00319"/>
</dbReference>
<keyword evidence="6" id="KW-0808">Transferase</keyword>
<organism evidence="13 14">
    <name type="scientific">Coemansia reversa (strain ATCC 12441 / NRRL 1564)</name>
    <dbReference type="NCBI Taxonomy" id="763665"/>
    <lineage>
        <taxon>Eukaryota</taxon>
        <taxon>Fungi</taxon>
        <taxon>Fungi incertae sedis</taxon>
        <taxon>Zoopagomycota</taxon>
        <taxon>Kickxellomycotina</taxon>
        <taxon>Kickxellomycetes</taxon>
        <taxon>Kickxellales</taxon>
        <taxon>Kickxellaceae</taxon>
        <taxon>Coemansia</taxon>
    </lineage>
</organism>
<dbReference type="InterPro" id="IPR036803">
    <property type="entry name" value="Porphobilinogen_deaminase_C_sf"/>
</dbReference>
<dbReference type="EMBL" id="KZ303506">
    <property type="protein sequence ID" value="PIA15524.1"/>
    <property type="molecule type" value="Genomic_DNA"/>
</dbReference>
<dbReference type="PANTHER" id="PTHR11557:SF0">
    <property type="entry name" value="PORPHOBILINOGEN DEAMINASE"/>
    <property type="match status" value="1"/>
</dbReference>
<dbReference type="InterPro" id="IPR022418">
    <property type="entry name" value="Porphobilinogen_deaminase_C"/>
</dbReference>
<protein>
    <recommendedName>
        <fullName evidence="5">hydroxymethylbilane synthase</fullName>
        <ecNumber evidence="5">2.5.1.61</ecNumber>
    </recommendedName>
    <alternativeName>
        <fullName evidence="10">Hydroxymethylbilane synthase</fullName>
    </alternativeName>
    <alternativeName>
        <fullName evidence="9">Pre-uroporphyrinogen synthase</fullName>
    </alternativeName>
</protein>
<dbReference type="Gene3D" id="3.40.190.10">
    <property type="entry name" value="Periplasmic binding protein-like II"/>
    <property type="match status" value="2"/>
</dbReference>
<evidence type="ECO:0000256" key="4">
    <source>
        <dbReference type="ARBA" id="ARBA00005638"/>
    </source>
</evidence>
<dbReference type="CDD" id="cd13645">
    <property type="entry name" value="PBP2_HuPBGD_like"/>
    <property type="match status" value="1"/>
</dbReference>
<evidence type="ECO:0000256" key="3">
    <source>
        <dbReference type="ARBA" id="ARBA00004735"/>
    </source>
</evidence>
<dbReference type="GO" id="GO:0005737">
    <property type="term" value="C:cytoplasm"/>
    <property type="evidence" value="ECO:0007669"/>
    <property type="project" value="TreeGrafter"/>
</dbReference>
<dbReference type="SUPFAM" id="SSF53850">
    <property type="entry name" value="Periplasmic binding protein-like II"/>
    <property type="match status" value="1"/>
</dbReference>
<dbReference type="Gene3D" id="3.30.160.40">
    <property type="entry name" value="Porphobilinogen deaminase, C-terminal domain"/>
    <property type="match status" value="1"/>
</dbReference>
<dbReference type="OrthoDB" id="564646at2759"/>
<evidence type="ECO:0000256" key="9">
    <source>
        <dbReference type="ARBA" id="ARBA00030685"/>
    </source>
</evidence>
<dbReference type="Pfam" id="PF03900">
    <property type="entry name" value="Porphobil_deamC"/>
    <property type="match status" value="1"/>
</dbReference>
<dbReference type="PROSITE" id="PS00533">
    <property type="entry name" value="PORPHOBILINOGEN_DEAM"/>
    <property type="match status" value="1"/>
</dbReference>
<dbReference type="GO" id="GO:0004418">
    <property type="term" value="F:hydroxymethylbilane synthase activity"/>
    <property type="evidence" value="ECO:0007669"/>
    <property type="project" value="UniProtKB-EC"/>
</dbReference>
<evidence type="ECO:0000256" key="2">
    <source>
        <dbReference type="ARBA" id="ARBA00002869"/>
    </source>
</evidence>
<comment type="function">
    <text evidence="2">Tetrapolymerization of the monopyrrole PBG into the hydroxymethylbilane pre-uroporphyrinogen in several discrete steps.</text>
</comment>
<dbReference type="PRINTS" id="PR00151">
    <property type="entry name" value="PORPHBDMNASE"/>
</dbReference>
<evidence type="ECO:0000256" key="6">
    <source>
        <dbReference type="ARBA" id="ARBA00022679"/>
    </source>
</evidence>
<reference evidence="13 14" key="1">
    <citation type="journal article" date="2015" name="Genome Biol. Evol.">
        <title>Phylogenomic analyses indicate that early fungi evolved digesting cell walls of algal ancestors of land plants.</title>
        <authorList>
            <person name="Chang Y."/>
            <person name="Wang S."/>
            <person name="Sekimoto S."/>
            <person name="Aerts A.L."/>
            <person name="Choi C."/>
            <person name="Clum A."/>
            <person name="LaButti K.M."/>
            <person name="Lindquist E.A."/>
            <person name="Yee Ngan C."/>
            <person name="Ohm R.A."/>
            <person name="Salamov A.A."/>
            <person name="Grigoriev I.V."/>
            <person name="Spatafora J.W."/>
            <person name="Berbee M.L."/>
        </authorList>
    </citation>
    <scope>NUCLEOTIDE SEQUENCE [LARGE SCALE GENOMIC DNA]</scope>
    <source>
        <strain evidence="13 14">NRRL 1564</strain>
    </source>
</reference>
<dbReference type="FunFam" id="3.40.190.10:FF:000005">
    <property type="entry name" value="Porphobilinogen deaminase"/>
    <property type="match status" value="1"/>
</dbReference>
<evidence type="ECO:0000256" key="10">
    <source>
        <dbReference type="ARBA" id="ARBA00033064"/>
    </source>
</evidence>
<evidence type="ECO:0000313" key="14">
    <source>
        <dbReference type="Proteomes" id="UP000242474"/>
    </source>
</evidence>
<dbReference type="STRING" id="763665.A0A2G5B941"/>
<keyword evidence="8" id="KW-0627">Porphyrin biosynthesis</keyword>
<evidence type="ECO:0000256" key="8">
    <source>
        <dbReference type="ARBA" id="ARBA00023244"/>
    </source>
</evidence>
<dbReference type="HAMAP" id="MF_00260">
    <property type="entry name" value="Porphobil_deam"/>
    <property type="match status" value="1"/>
</dbReference>
<dbReference type="Proteomes" id="UP000242474">
    <property type="component" value="Unassembled WGS sequence"/>
</dbReference>
<feature type="domain" description="Porphobilinogen deaminase C-terminal" evidence="12">
    <location>
        <begin position="239"/>
        <end position="314"/>
    </location>
</feature>
<gene>
    <name evidence="13" type="ORF">COEREDRAFT_81866</name>
</gene>
<feature type="domain" description="Porphobilinogen deaminase N-terminal" evidence="11">
    <location>
        <begin position="15"/>
        <end position="226"/>
    </location>
</feature>
<keyword evidence="7" id="KW-0350">Heme biosynthesis</keyword>
<dbReference type="EC" id="2.5.1.61" evidence="5"/>
<dbReference type="SUPFAM" id="SSF54782">
    <property type="entry name" value="Porphobilinogen deaminase (hydroxymethylbilane synthase), C-terminal domain"/>
    <property type="match status" value="1"/>
</dbReference>
<comment type="similarity">
    <text evidence="4">Belongs to the HMBS family.</text>
</comment>